<proteinExistence type="predicted"/>
<reference evidence="2" key="1">
    <citation type="submission" date="2016-01" db="EMBL/GenBank/DDBJ databases">
        <title>Isolation and Characterization of Enterobacteria phage CBB.</title>
        <authorList>
            <person name="Buttimer C.T.H."/>
            <person name="Hendrix H."/>
            <person name="Alexandre H."/>
            <person name="O'Mahony J."/>
            <person name="Lavigne R."/>
            <person name="Coffey A."/>
        </authorList>
    </citation>
    <scope>NUCLEOTIDE SEQUENCE [LARGE SCALE GENOMIC DNA]</scope>
</reference>
<organism evidence="1 2">
    <name type="scientific">Pectobacterium phage vB_PcaM_CBB</name>
    <dbReference type="NCBI Taxonomy" id="2772511"/>
    <lineage>
        <taxon>Viruses</taxon>
        <taxon>Duplodnaviria</taxon>
        <taxon>Heunggongvirae</taxon>
        <taxon>Uroviricota</taxon>
        <taxon>Caudoviricetes</taxon>
        <taxon>Mimasvirus</taxon>
        <taxon>Mimasvirus CBB</taxon>
    </lineage>
</organism>
<protein>
    <submittedName>
        <fullName evidence="1">Uncharacterized protein</fullName>
    </submittedName>
</protein>
<accession>A0A1L2CVH6</accession>
<name>A0A1L2CVH6_9CAUD</name>
<evidence type="ECO:0000313" key="2">
    <source>
        <dbReference type="Proteomes" id="UP000223891"/>
    </source>
</evidence>
<evidence type="ECO:0000313" key="1">
    <source>
        <dbReference type="EMBL" id="AMM43997.1"/>
    </source>
</evidence>
<dbReference type="EMBL" id="KU574722">
    <property type="protein sequence ID" value="AMM43997.1"/>
    <property type="molecule type" value="Genomic_DNA"/>
</dbReference>
<dbReference type="Proteomes" id="UP000223891">
    <property type="component" value="Segment"/>
</dbReference>
<keyword evidence="2" id="KW-1185">Reference proteome</keyword>
<sequence>MKILAIERYGDFDMPYLVLFKGSEESPEPSVVLAELEAINEPTWLEQEKLHNQMVRILTSHGYTKFEPPMVTISD</sequence>
<gene>
    <name evidence="1" type="ORF">CBB_434</name>
</gene>